<reference evidence="2" key="1">
    <citation type="journal article" date="2008" name="Nat. Genet.">
        <title>The Pristionchus pacificus genome provides a unique perspective on nematode lifestyle and parasitism.</title>
        <authorList>
            <person name="Dieterich C."/>
            <person name="Clifton S.W."/>
            <person name="Schuster L.N."/>
            <person name="Chinwalla A."/>
            <person name="Delehaunty K."/>
            <person name="Dinkelacker I."/>
            <person name="Fulton L."/>
            <person name="Fulton R."/>
            <person name="Godfrey J."/>
            <person name="Minx P."/>
            <person name="Mitreva M."/>
            <person name="Roeseler W."/>
            <person name="Tian H."/>
            <person name="Witte H."/>
            <person name="Yang S.P."/>
            <person name="Wilson R.K."/>
            <person name="Sommer R.J."/>
        </authorList>
    </citation>
    <scope>NUCLEOTIDE SEQUENCE [LARGE SCALE GENOMIC DNA]</scope>
    <source>
        <strain evidence="2">PS312</strain>
    </source>
</reference>
<dbReference type="SUPFAM" id="SSF81321">
    <property type="entry name" value="Family A G protein-coupled receptor-like"/>
    <property type="match status" value="1"/>
</dbReference>
<dbReference type="AlphaFoldDB" id="A0A2A6CXG1"/>
<dbReference type="CDD" id="cd00637">
    <property type="entry name" value="7tm_classA_rhodopsin-like"/>
    <property type="match status" value="1"/>
</dbReference>
<organism evidence="1 2">
    <name type="scientific">Pristionchus pacificus</name>
    <name type="common">Parasitic nematode worm</name>
    <dbReference type="NCBI Taxonomy" id="54126"/>
    <lineage>
        <taxon>Eukaryota</taxon>
        <taxon>Metazoa</taxon>
        <taxon>Ecdysozoa</taxon>
        <taxon>Nematoda</taxon>
        <taxon>Chromadorea</taxon>
        <taxon>Rhabditida</taxon>
        <taxon>Rhabditina</taxon>
        <taxon>Diplogasteromorpha</taxon>
        <taxon>Diplogasteroidea</taxon>
        <taxon>Neodiplogasteridae</taxon>
        <taxon>Pristionchus</taxon>
    </lineage>
</organism>
<reference evidence="1" key="2">
    <citation type="submission" date="2022-06" db="UniProtKB">
        <authorList>
            <consortium name="EnsemblMetazoa"/>
        </authorList>
    </citation>
    <scope>IDENTIFICATION</scope>
    <source>
        <strain evidence="1">PS312</strain>
    </source>
</reference>
<gene>
    <name evidence="1" type="primary">WBGene00111948</name>
</gene>
<dbReference type="Gene3D" id="1.20.1070.10">
    <property type="entry name" value="Rhodopsin 7-helix transmembrane proteins"/>
    <property type="match status" value="1"/>
</dbReference>
<evidence type="ECO:0000313" key="1">
    <source>
        <dbReference type="EnsemblMetazoa" id="PPA22394.1"/>
    </source>
</evidence>
<dbReference type="InterPro" id="IPR019430">
    <property type="entry name" value="7TM_GPCR_serpentine_rcpt_Srx"/>
</dbReference>
<evidence type="ECO:0000313" key="2">
    <source>
        <dbReference type="Proteomes" id="UP000005239"/>
    </source>
</evidence>
<dbReference type="PANTHER" id="PTHR23017:SF3">
    <property type="entry name" value="G-PROTEIN COUPLED RECEPTORS FAMILY 1 PROFILE DOMAIN-CONTAINING PROTEIN"/>
    <property type="match status" value="1"/>
</dbReference>
<dbReference type="EnsemblMetazoa" id="PPA22394.1">
    <property type="protein sequence ID" value="PPA22394.1"/>
    <property type="gene ID" value="WBGene00111948"/>
</dbReference>
<name>A0A2A6CXG1_PRIPA</name>
<proteinExistence type="predicted"/>
<sequence>MRGSAGSVAVLYVYMHSAFGVICALLAVSNFGVSSLFFLWSALPVNLIFGEHVFGGMPGKIVGQISLFFLYGCEYSHIIISFNRLVSIAFPMTGQAFFTKRVTTVLVALILICAFLEITPYFKPDTCYFTYDFNTSLWNFADTECGHFCSLSIEKKLFAQSICQVIPLFCAILTYHLIGTTQTSEWGLFLSYTFSWGMLHAVDGIVLVAFHARPIDRLVRRLNKILPARHSMDNIGDQQPNSITLATIAPSEQASRQASVRIGLMKCQ</sequence>
<dbReference type="Proteomes" id="UP000005239">
    <property type="component" value="Unassembled WGS sequence"/>
</dbReference>
<accession>A0A8R1YH61</accession>
<dbReference type="Pfam" id="PF10328">
    <property type="entry name" value="7TM_GPCR_Srx"/>
    <property type="match status" value="2"/>
</dbReference>
<dbReference type="PANTHER" id="PTHR23017">
    <property type="entry name" value="SERPENTINE RECEPTOR, CLASS X"/>
    <property type="match status" value="1"/>
</dbReference>
<accession>A0A2A6CXG1</accession>
<dbReference type="OrthoDB" id="8937503at2759"/>
<keyword evidence="2" id="KW-1185">Reference proteome</keyword>
<protein>
    <submittedName>
        <fullName evidence="1">G protein-coupled receptor</fullName>
    </submittedName>
</protein>